<comment type="subcellular location">
    <subcellularLocation>
        <location evidence="1">Cell membrane</location>
        <topology evidence="1">Multi-pass membrane protein</topology>
    </subcellularLocation>
</comment>
<feature type="transmembrane region" description="Helical" evidence="6">
    <location>
        <begin position="163"/>
        <end position="185"/>
    </location>
</feature>
<keyword evidence="3 6" id="KW-0812">Transmembrane</keyword>
<name>A0A2U2C5J8_9RHOB</name>
<proteinExistence type="predicted"/>
<dbReference type="GeneID" id="94366758"/>
<feature type="transmembrane region" description="Helical" evidence="6">
    <location>
        <begin position="7"/>
        <end position="24"/>
    </location>
</feature>
<accession>A0A2U2C5J8</accession>
<evidence type="ECO:0000313" key="8">
    <source>
        <dbReference type="Proteomes" id="UP000244940"/>
    </source>
</evidence>
<keyword evidence="4 6" id="KW-1133">Transmembrane helix</keyword>
<protein>
    <submittedName>
        <fullName evidence="7">Cytochrome-c oxidase</fullName>
    </submittedName>
</protein>
<evidence type="ECO:0000256" key="1">
    <source>
        <dbReference type="ARBA" id="ARBA00004651"/>
    </source>
</evidence>
<organism evidence="7 8">
    <name type="scientific">Pararhodobacter marinus</name>
    <dbReference type="NCBI Taxonomy" id="2184063"/>
    <lineage>
        <taxon>Bacteria</taxon>
        <taxon>Pseudomonadati</taxon>
        <taxon>Pseudomonadota</taxon>
        <taxon>Alphaproteobacteria</taxon>
        <taxon>Rhodobacterales</taxon>
        <taxon>Paracoccaceae</taxon>
        <taxon>Pararhodobacter</taxon>
    </lineage>
</organism>
<dbReference type="Pfam" id="PF09678">
    <property type="entry name" value="Caa3_CtaG"/>
    <property type="match status" value="1"/>
</dbReference>
<keyword evidence="5 6" id="KW-0472">Membrane</keyword>
<evidence type="ECO:0000256" key="4">
    <source>
        <dbReference type="ARBA" id="ARBA00022989"/>
    </source>
</evidence>
<sequence>MTLPVKGRYLLPALACLAVLWLLPLDRWLPLFPVHMLRHMGLVAVAAPLLVLGLPGLARRMAIPPLLAAALEFVVVWAWHLPAAHATGRNSLTGFVTEQGSFLLAGLLVWAGCLAAAQPLAGAGGLLLTSMHMTLLGALLILAPRDLYFELCGTAPDLTGQQLGGMLMLGIGTPVYLLAGVALTARALKTEVRA</sequence>
<dbReference type="RefSeq" id="WP_109534712.1">
    <property type="nucleotide sequence ID" value="NZ_QEYD01000012.1"/>
</dbReference>
<evidence type="ECO:0000256" key="6">
    <source>
        <dbReference type="SAM" id="Phobius"/>
    </source>
</evidence>
<feature type="transmembrane region" description="Helical" evidence="6">
    <location>
        <begin position="124"/>
        <end position="143"/>
    </location>
</feature>
<reference evidence="7 8" key="1">
    <citation type="submission" date="2018-05" db="EMBL/GenBank/DDBJ databases">
        <title>Pararhodobacter marina sp. nov., isolated from deep-sea water of the Indian Ocean.</title>
        <authorList>
            <person name="Lai Q.Sr."/>
            <person name="Liu X."/>
            <person name="Shao Z."/>
        </authorList>
    </citation>
    <scope>NUCLEOTIDE SEQUENCE [LARGE SCALE GENOMIC DNA]</scope>
    <source>
        <strain evidence="7 8">CIC4N-9</strain>
    </source>
</reference>
<feature type="transmembrane region" description="Helical" evidence="6">
    <location>
        <begin position="100"/>
        <end position="117"/>
    </location>
</feature>
<dbReference type="Proteomes" id="UP000244940">
    <property type="component" value="Unassembled WGS sequence"/>
</dbReference>
<dbReference type="OrthoDB" id="259025at2"/>
<evidence type="ECO:0000313" key="7">
    <source>
        <dbReference type="EMBL" id="PWE27168.1"/>
    </source>
</evidence>
<keyword evidence="2" id="KW-1003">Cell membrane</keyword>
<comment type="caution">
    <text evidence="7">The sequence shown here is derived from an EMBL/GenBank/DDBJ whole genome shotgun (WGS) entry which is preliminary data.</text>
</comment>
<evidence type="ECO:0000256" key="5">
    <source>
        <dbReference type="ARBA" id="ARBA00023136"/>
    </source>
</evidence>
<dbReference type="GO" id="GO:0005886">
    <property type="term" value="C:plasma membrane"/>
    <property type="evidence" value="ECO:0007669"/>
    <property type="project" value="UniProtKB-SubCell"/>
</dbReference>
<dbReference type="EMBL" id="QEYD01000012">
    <property type="protein sequence ID" value="PWE27168.1"/>
    <property type="molecule type" value="Genomic_DNA"/>
</dbReference>
<dbReference type="InterPro" id="IPR019108">
    <property type="entry name" value="Caa3_assmbl_CtaG-rel"/>
</dbReference>
<feature type="transmembrane region" description="Helical" evidence="6">
    <location>
        <begin position="61"/>
        <end position="80"/>
    </location>
</feature>
<keyword evidence="8" id="KW-1185">Reference proteome</keyword>
<gene>
    <name evidence="7" type="ORF">C4N9_17840</name>
</gene>
<dbReference type="AlphaFoldDB" id="A0A2U2C5J8"/>
<feature type="transmembrane region" description="Helical" evidence="6">
    <location>
        <begin position="36"/>
        <end position="54"/>
    </location>
</feature>
<evidence type="ECO:0000256" key="3">
    <source>
        <dbReference type="ARBA" id="ARBA00022692"/>
    </source>
</evidence>
<evidence type="ECO:0000256" key="2">
    <source>
        <dbReference type="ARBA" id="ARBA00022475"/>
    </source>
</evidence>